<name>C0CKJ7_BLAHS</name>
<keyword evidence="2" id="KW-1185">Reference proteome</keyword>
<dbReference type="EMBL" id="ACBZ01000069">
    <property type="protein sequence ID" value="EEG49687.1"/>
    <property type="molecule type" value="Genomic_DNA"/>
</dbReference>
<gene>
    <name evidence="1" type="ORF">RUMHYD_01367</name>
</gene>
<dbReference type="HOGENOM" id="CLU_3059043_0_0_9"/>
<organism evidence="1 2">
    <name type="scientific">Blautia hydrogenotrophica (strain DSM 10507 / JCM 14656 / S5a33)</name>
    <name type="common">Ruminococcus hydrogenotrophicus</name>
    <dbReference type="NCBI Taxonomy" id="476272"/>
    <lineage>
        <taxon>Bacteria</taxon>
        <taxon>Bacillati</taxon>
        <taxon>Bacillota</taxon>
        <taxon>Clostridia</taxon>
        <taxon>Lachnospirales</taxon>
        <taxon>Lachnospiraceae</taxon>
        <taxon>Blautia</taxon>
    </lineage>
</organism>
<evidence type="ECO:0000313" key="1">
    <source>
        <dbReference type="EMBL" id="EEG49687.1"/>
    </source>
</evidence>
<proteinExistence type="predicted"/>
<dbReference type="AlphaFoldDB" id="C0CKJ7"/>
<protein>
    <submittedName>
        <fullName evidence="1">Uncharacterized protein</fullName>
    </submittedName>
</protein>
<dbReference type="Proteomes" id="UP000003100">
    <property type="component" value="Unassembled WGS sequence"/>
</dbReference>
<reference evidence="1 2" key="2">
    <citation type="submission" date="2009-02" db="EMBL/GenBank/DDBJ databases">
        <title>Draft genome sequence of Blautia hydrogenotrophica DSM 10507 (Ruminococcus hydrogenotrophicus DSM 10507).</title>
        <authorList>
            <person name="Sudarsanam P."/>
            <person name="Ley R."/>
            <person name="Guruge J."/>
            <person name="Turnbaugh P.J."/>
            <person name="Mahowald M."/>
            <person name="Liep D."/>
            <person name="Gordon J."/>
        </authorList>
    </citation>
    <scope>NUCLEOTIDE SEQUENCE [LARGE SCALE GENOMIC DNA]</scope>
    <source>
        <strain evidence="2">DSM 10507 / JCM 14656 / S5a33</strain>
    </source>
</reference>
<sequence>MGLLVVYALKMKLALAAIQVNVQIRSGVKTGNVQFLKMLSIVMSAMNIAEKDY</sequence>
<accession>C0CKJ7</accession>
<evidence type="ECO:0000313" key="2">
    <source>
        <dbReference type="Proteomes" id="UP000003100"/>
    </source>
</evidence>
<comment type="caution">
    <text evidence="1">The sequence shown here is derived from an EMBL/GenBank/DDBJ whole genome shotgun (WGS) entry which is preliminary data.</text>
</comment>
<reference evidence="1 2" key="1">
    <citation type="submission" date="2009-01" db="EMBL/GenBank/DDBJ databases">
        <authorList>
            <person name="Fulton L."/>
            <person name="Clifton S."/>
            <person name="Fulton B."/>
            <person name="Xu J."/>
            <person name="Minx P."/>
            <person name="Pepin K.H."/>
            <person name="Johnson M."/>
            <person name="Bhonagiri V."/>
            <person name="Nash W.E."/>
            <person name="Mardis E.R."/>
            <person name="Wilson R.K."/>
        </authorList>
    </citation>
    <scope>NUCLEOTIDE SEQUENCE [LARGE SCALE GENOMIC DNA]</scope>
    <source>
        <strain evidence="2">DSM 10507 / JCM 14656 / S5a33</strain>
    </source>
</reference>